<dbReference type="Proteomes" id="UP001189429">
    <property type="component" value="Unassembled WGS sequence"/>
</dbReference>
<organism evidence="1 2">
    <name type="scientific">Prorocentrum cordatum</name>
    <dbReference type="NCBI Taxonomy" id="2364126"/>
    <lineage>
        <taxon>Eukaryota</taxon>
        <taxon>Sar</taxon>
        <taxon>Alveolata</taxon>
        <taxon>Dinophyceae</taxon>
        <taxon>Prorocentrales</taxon>
        <taxon>Prorocentraceae</taxon>
        <taxon>Prorocentrum</taxon>
    </lineage>
</organism>
<name>A0ABN9QGI7_9DINO</name>
<comment type="caution">
    <text evidence="1">The sequence shown here is derived from an EMBL/GenBank/DDBJ whole genome shotgun (WGS) entry which is preliminary data.</text>
</comment>
<evidence type="ECO:0000313" key="1">
    <source>
        <dbReference type="EMBL" id="CAK0804188.1"/>
    </source>
</evidence>
<protein>
    <submittedName>
        <fullName evidence="1">Uncharacterized protein</fullName>
    </submittedName>
</protein>
<feature type="non-terminal residue" evidence="1">
    <location>
        <position position="1"/>
    </location>
</feature>
<proteinExistence type="predicted"/>
<reference evidence="1" key="1">
    <citation type="submission" date="2023-10" db="EMBL/GenBank/DDBJ databases">
        <authorList>
            <person name="Chen Y."/>
            <person name="Shah S."/>
            <person name="Dougan E. K."/>
            <person name="Thang M."/>
            <person name="Chan C."/>
        </authorList>
    </citation>
    <scope>NUCLEOTIDE SEQUENCE [LARGE SCALE GENOMIC DNA]</scope>
</reference>
<gene>
    <name evidence="1" type="ORF">PCOR1329_LOCUS11086</name>
</gene>
<accession>A0ABN9QGI7</accession>
<evidence type="ECO:0000313" key="2">
    <source>
        <dbReference type="Proteomes" id="UP001189429"/>
    </source>
</evidence>
<dbReference type="EMBL" id="CAUYUJ010003183">
    <property type="protein sequence ID" value="CAK0804188.1"/>
    <property type="molecule type" value="Genomic_DNA"/>
</dbReference>
<keyword evidence="2" id="KW-1185">Reference proteome</keyword>
<sequence>KIIGGMHPPQSPLGAVPGFARARPQGVGFAHWPLAMNRMRCGERHAGPRAWTRRRPGAHMPTSPPDAALNHLACAARKKQKVHCKDVALLARAVLAASDAAEDDHVTANGADVQPYAQEPSSRRPCFQQRLTECKYVVVEVQERDHFDRCYHQRDQQSDHCDNLYGVGGFHQHY</sequence>